<gene>
    <name evidence="2" type="ORF">DAPPUDRAFT_220751</name>
</gene>
<evidence type="ECO:0000313" key="2">
    <source>
        <dbReference type="EMBL" id="EFX89099.1"/>
    </source>
</evidence>
<reference evidence="2 3" key="1">
    <citation type="journal article" date="2011" name="Science">
        <title>The ecoresponsive genome of Daphnia pulex.</title>
        <authorList>
            <person name="Colbourne J.K."/>
            <person name="Pfrender M.E."/>
            <person name="Gilbert D."/>
            <person name="Thomas W.K."/>
            <person name="Tucker A."/>
            <person name="Oakley T.H."/>
            <person name="Tokishita S."/>
            <person name="Aerts A."/>
            <person name="Arnold G.J."/>
            <person name="Basu M.K."/>
            <person name="Bauer D.J."/>
            <person name="Caceres C.E."/>
            <person name="Carmel L."/>
            <person name="Casola C."/>
            <person name="Choi J.H."/>
            <person name="Detter J.C."/>
            <person name="Dong Q."/>
            <person name="Dusheyko S."/>
            <person name="Eads B.D."/>
            <person name="Frohlich T."/>
            <person name="Geiler-Samerotte K.A."/>
            <person name="Gerlach D."/>
            <person name="Hatcher P."/>
            <person name="Jogdeo S."/>
            <person name="Krijgsveld J."/>
            <person name="Kriventseva E.V."/>
            <person name="Kultz D."/>
            <person name="Laforsch C."/>
            <person name="Lindquist E."/>
            <person name="Lopez J."/>
            <person name="Manak J.R."/>
            <person name="Muller J."/>
            <person name="Pangilinan J."/>
            <person name="Patwardhan R.P."/>
            <person name="Pitluck S."/>
            <person name="Pritham E.J."/>
            <person name="Rechtsteiner A."/>
            <person name="Rho M."/>
            <person name="Rogozin I.B."/>
            <person name="Sakarya O."/>
            <person name="Salamov A."/>
            <person name="Schaack S."/>
            <person name="Shapiro H."/>
            <person name="Shiga Y."/>
            <person name="Skalitzky C."/>
            <person name="Smith Z."/>
            <person name="Souvorov A."/>
            <person name="Sung W."/>
            <person name="Tang Z."/>
            <person name="Tsuchiya D."/>
            <person name="Tu H."/>
            <person name="Vos H."/>
            <person name="Wang M."/>
            <person name="Wolf Y.I."/>
            <person name="Yamagata H."/>
            <person name="Yamada T."/>
            <person name="Ye Y."/>
            <person name="Shaw J.R."/>
            <person name="Andrews J."/>
            <person name="Crease T.J."/>
            <person name="Tang H."/>
            <person name="Lucas S.M."/>
            <person name="Robertson H.M."/>
            <person name="Bork P."/>
            <person name="Koonin E.V."/>
            <person name="Zdobnov E.M."/>
            <person name="Grigoriev I.V."/>
            <person name="Lynch M."/>
            <person name="Boore J.L."/>
        </authorList>
    </citation>
    <scope>NUCLEOTIDE SEQUENCE [LARGE SCALE GENOMIC DNA]</scope>
</reference>
<dbReference type="InParanoid" id="E9FVI0"/>
<evidence type="ECO:0000256" key="1">
    <source>
        <dbReference type="SAM" id="SignalP"/>
    </source>
</evidence>
<protein>
    <submittedName>
        <fullName evidence="2">Uncharacterized protein</fullName>
    </submittedName>
</protein>
<evidence type="ECO:0000313" key="3">
    <source>
        <dbReference type="Proteomes" id="UP000000305"/>
    </source>
</evidence>
<name>E9FVI0_DAPPU</name>
<feature type="signal peptide" evidence="1">
    <location>
        <begin position="1"/>
        <end position="19"/>
    </location>
</feature>
<dbReference type="HOGENOM" id="CLU_1311244_0_0_1"/>
<keyword evidence="3" id="KW-1185">Reference proteome</keyword>
<dbReference type="AlphaFoldDB" id="E9FVI0"/>
<proteinExistence type="predicted"/>
<dbReference type="EMBL" id="GL732525">
    <property type="protein sequence ID" value="EFX89099.1"/>
    <property type="molecule type" value="Genomic_DNA"/>
</dbReference>
<keyword evidence="1" id="KW-0732">Signal</keyword>
<accession>E9FVI0</accession>
<dbReference type="KEGG" id="dpx:DAPPUDRAFT_220751"/>
<organism evidence="2 3">
    <name type="scientific">Daphnia pulex</name>
    <name type="common">Water flea</name>
    <dbReference type="NCBI Taxonomy" id="6669"/>
    <lineage>
        <taxon>Eukaryota</taxon>
        <taxon>Metazoa</taxon>
        <taxon>Ecdysozoa</taxon>
        <taxon>Arthropoda</taxon>
        <taxon>Crustacea</taxon>
        <taxon>Branchiopoda</taxon>
        <taxon>Diplostraca</taxon>
        <taxon>Cladocera</taxon>
        <taxon>Anomopoda</taxon>
        <taxon>Daphniidae</taxon>
        <taxon>Daphnia</taxon>
    </lineage>
</organism>
<dbReference type="Proteomes" id="UP000000305">
    <property type="component" value="Unassembled WGS sequence"/>
</dbReference>
<sequence>MRLLASLCVLVFFVAYTTAEEGEEISFLVQDPRLFATTTATTTVSTTITSTIPCTSGAFAGLANQAAIDALTKCSINLGRRRRGILLEGDEDEQFSISPSATQGVEATQEALSIREGRAADPQYLVLSPFGFQPQIQAGLHGSPFNYYPYGALPYKYVKPVEGQQRAFGTTISSVFNALVPSNLKGTSTSTIFSTFFTVVTSKSTATCSPPPNVLRCDSR</sequence>
<feature type="chain" id="PRO_5003239798" evidence="1">
    <location>
        <begin position="20"/>
        <end position="220"/>
    </location>
</feature>
<dbReference type="OrthoDB" id="6361129at2759"/>